<comment type="caution">
    <text evidence="4">The sequence shown here is derived from an EMBL/GenBank/DDBJ whole genome shotgun (WGS) entry which is preliminary data.</text>
</comment>
<dbReference type="InterPro" id="IPR028133">
    <property type="entry name" value="Dynamitin"/>
</dbReference>
<dbReference type="EMBL" id="JADGJH010001169">
    <property type="protein sequence ID" value="KAJ3117407.1"/>
    <property type="molecule type" value="Genomic_DNA"/>
</dbReference>
<feature type="compositionally biased region" description="Polar residues" evidence="3">
    <location>
        <begin position="57"/>
        <end position="66"/>
    </location>
</feature>
<organism evidence="4 5">
    <name type="scientific">Physocladia obscura</name>
    <dbReference type="NCBI Taxonomy" id="109957"/>
    <lineage>
        <taxon>Eukaryota</taxon>
        <taxon>Fungi</taxon>
        <taxon>Fungi incertae sedis</taxon>
        <taxon>Chytridiomycota</taxon>
        <taxon>Chytridiomycota incertae sedis</taxon>
        <taxon>Chytridiomycetes</taxon>
        <taxon>Chytridiales</taxon>
        <taxon>Chytriomycetaceae</taxon>
        <taxon>Physocladia</taxon>
    </lineage>
</organism>
<protein>
    <submittedName>
        <fullName evidence="4">Uncharacterized protein</fullName>
    </submittedName>
</protein>
<dbReference type="GO" id="GO:0005737">
    <property type="term" value="C:cytoplasm"/>
    <property type="evidence" value="ECO:0007669"/>
    <property type="project" value="UniProtKB-SubCell"/>
</dbReference>
<evidence type="ECO:0000256" key="3">
    <source>
        <dbReference type="SAM" id="MobiDB-lite"/>
    </source>
</evidence>
<comment type="subcellular location">
    <subcellularLocation>
        <location evidence="1">Cytoplasm</location>
    </subcellularLocation>
</comment>
<dbReference type="Pfam" id="PF04912">
    <property type="entry name" value="Dynamitin"/>
    <property type="match status" value="1"/>
</dbReference>
<name>A0AAD5SXR8_9FUNG</name>
<feature type="region of interest" description="Disordered" evidence="3">
    <location>
        <begin position="1"/>
        <end position="66"/>
    </location>
</feature>
<dbReference type="GO" id="GO:0007017">
    <property type="term" value="P:microtubule-based process"/>
    <property type="evidence" value="ECO:0007669"/>
    <property type="project" value="InterPro"/>
</dbReference>
<gene>
    <name evidence="4" type="ORF">HK100_000824</name>
</gene>
<evidence type="ECO:0000256" key="1">
    <source>
        <dbReference type="ARBA" id="ARBA00004496"/>
    </source>
</evidence>
<dbReference type="GO" id="GO:0005869">
    <property type="term" value="C:dynactin complex"/>
    <property type="evidence" value="ECO:0007669"/>
    <property type="project" value="InterPro"/>
</dbReference>
<evidence type="ECO:0000313" key="5">
    <source>
        <dbReference type="Proteomes" id="UP001211907"/>
    </source>
</evidence>
<feature type="compositionally biased region" description="Low complexity" evidence="3">
    <location>
        <begin position="10"/>
        <end position="45"/>
    </location>
</feature>
<dbReference type="Proteomes" id="UP001211907">
    <property type="component" value="Unassembled WGS sequence"/>
</dbReference>
<dbReference type="AlphaFoldDB" id="A0AAD5SXR8"/>
<evidence type="ECO:0000313" key="4">
    <source>
        <dbReference type="EMBL" id="KAJ3117407.1"/>
    </source>
</evidence>
<sequence length="177" mass="19279">MSESRSLTSTPLAAVGVPPLPTATTPTTTTTTPSTPVSSTTTEPTSPLPSAPPLESQLQKQQQSPTTILHENIHPHDRLISSIPALVMRLETLKPLHTRGALLSDAVAQVVASHRANVDGLESMEGLARMVDESIAANMDVMVRNMDAFDWRIMKLQLRIKELKVLRVESPQPFEDD</sequence>
<accession>A0AAD5SXR8</accession>
<proteinExistence type="predicted"/>
<reference evidence="4" key="1">
    <citation type="submission" date="2020-05" db="EMBL/GenBank/DDBJ databases">
        <title>Phylogenomic resolution of chytrid fungi.</title>
        <authorList>
            <person name="Stajich J.E."/>
            <person name="Amses K."/>
            <person name="Simmons R."/>
            <person name="Seto K."/>
            <person name="Myers J."/>
            <person name="Bonds A."/>
            <person name="Quandt C.A."/>
            <person name="Barry K."/>
            <person name="Liu P."/>
            <person name="Grigoriev I."/>
            <person name="Longcore J.E."/>
            <person name="James T.Y."/>
        </authorList>
    </citation>
    <scope>NUCLEOTIDE SEQUENCE</scope>
    <source>
        <strain evidence="4">JEL0513</strain>
    </source>
</reference>
<evidence type="ECO:0000256" key="2">
    <source>
        <dbReference type="ARBA" id="ARBA00022490"/>
    </source>
</evidence>
<keyword evidence="5" id="KW-1185">Reference proteome</keyword>
<keyword evidence="2" id="KW-0963">Cytoplasm</keyword>